<keyword evidence="6" id="KW-0675">Receptor</keyword>
<keyword evidence="4" id="KW-0297">G-protein coupled receptor</keyword>
<evidence type="ECO:0000256" key="3">
    <source>
        <dbReference type="ARBA" id="ARBA00022989"/>
    </source>
</evidence>
<evidence type="ECO:0000256" key="9">
    <source>
        <dbReference type="SAM" id="Phobius"/>
    </source>
</evidence>
<name>A0A1D1V6N5_RAMVA</name>
<feature type="transmembrane region" description="Helical" evidence="9">
    <location>
        <begin position="150"/>
        <end position="170"/>
    </location>
</feature>
<gene>
    <name evidence="11" type="primary">RvY_08668</name>
    <name evidence="11" type="synonym">RvY_08668.1</name>
    <name evidence="11" type="ORF">RvY_08668-1</name>
</gene>
<proteinExistence type="predicted"/>
<dbReference type="Proteomes" id="UP000186922">
    <property type="component" value="Unassembled WGS sequence"/>
</dbReference>
<protein>
    <recommendedName>
        <fullName evidence="10">G-protein coupled receptors family 1 profile domain-containing protein</fullName>
    </recommendedName>
</protein>
<dbReference type="GO" id="GO:0008188">
    <property type="term" value="F:neuropeptide receptor activity"/>
    <property type="evidence" value="ECO:0007669"/>
    <property type="project" value="TreeGrafter"/>
</dbReference>
<evidence type="ECO:0000256" key="4">
    <source>
        <dbReference type="ARBA" id="ARBA00023040"/>
    </source>
</evidence>
<evidence type="ECO:0000256" key="7">
    <source>
        <dbReference type="ARBA" id="ARBA00023224"/>
    </source>
</evidence>
<sequence length="263" mass="30026">MFVASVNYGHDPDGNIISQSAWCAIHYSISTQLAPLFIYSSVSFYVVPLLVLTILYVSIAVFMRDVRKSQESTPSQSPTAAGYGPAKKRSKKTRTYLNRHESSLLTHNRQKSLKVLLAIVANFFLCYGLFHAQRMVFVLVDWSQNAGQYYVWNTYLFPLSGFLYHANPVLDPVFYSLMSKRFQNIYRQMFWCKKNQRKEEHSVRSHGPSHSQTSRAPWTTNGSYRTANTVATAVQLNTWIPQCPQPSLPVQDDFLPVFCSTTV</sequence>
<dbReference type="PANTHER" id="PTHR24243:SF208">
    <property type="entry name" value="PYROKININ-1 RECEPTOR"/>
    <property type="match status" value="1"/>
</dbReference>
<evidence type="ECO:0000313" key="12">
    <source>
        <dbReference type="Proteomes" id="UP000186922"/>
    </source>
</evidence>
<comment type="subcellular location">
    <subcellularLocation>
        <location evidence="1">Membrane</location>
        <topology evidence="1">Multi-pass membrane protein</topology>
    </subcellularLocation>
</comment>
<dbReference type="STRING" id="947166.A0A1D1V6N5"/>
<feature type="region of interest" description="Disordered" evidence="8">
    <location>
        <begin position="71"/>
        <end position="94"/>
    </location>
</feature>
<dbReference type="PROSITE" id="PS50262">
    <property type="entry name" value="G_PROTEIN_RECEP_F1_2"/>
    <property type="match status" value="1"/>
</dbReference>
<evidence type="ECO:0000259" key="10">
    <source>
        <dbReference type="PROSITE" id="PS50262"/>
    </source>
</evidence>
<organism evidence="11 12">
    <name type="scientific">Ramazzottius varieornatus</name>
    <name type="common">Water bear</name>
    <name type="synonym">Tardigrade</name>
    <dbReference type="NCBI Taxonomy" id="947166"/>
    <lineage>
        <taxon>Eukaryota</taxon>
        <taxon>Metazoa</taxon>
        <taxon>Ecdysozoa</taxon>
        <taxon>Tardigrada</taxon>
        <taxon>Eutardigrada</taxon>
        <taxon>Parachela</taxon>
        <taxon>Hypsibioidea</taxon>
        <taxon>Ramazzottiidae</taxon>
        <taxon>Ramazzottius</taxon>
    </lineage>
</organism>
<keyword evidence="2 9" id="KW-0812">Transmembrane</keyword>
<dbReference type="Pfam" id="PF00001">
    <property type="entry name" value="7tm_1"/>
    <property type="match status" value="1"/>
</dbReference>
<evidence type="ECO:0000256" key="6">
    <source>
        <dbReference type="ARBA" id="ARBA00023170"/>
    </source>
</evidence>
<dbReference type="Gene3D" id="1.20.1070.10">
    <property type="entry name" value="Rhodopsin 7-helix transmembrane proteins"/>
    <property type="match status" value="1"/>
</dbReference>
<dbReference type="GO" id="GO:0005886">
    <property type="term" value="C:plasma membrane"/>
    <property type="evidence" value="ECO:0007669"/>
    <property type="project" value="TreeGrafter"/>
</dbReference>
<feature type="domain" description="G-protein coupled receptors family 1 profile" evidence="10">
    <location>
        <begin position="1"/>
        <end position="175"/>
    </location>
</feature>
<dbReference type="SUPFAM" id="SSF81321">
    <property type="entry name" value="Family A G protein-coupled receptor-like"/>
    <property type="match status" value="1"/>
</dbReference>
<feature type="transmembrane region" description="Helical" evidence="9">
    <location>
        <begin position="36"/>
        <end position="62"/>
    </location>
</feature>
<dbReference type="EMBL" id="BDGG01000004">
    <property type="protein sequence ID" value="GAU97351.1"/>
    <property type="molecule type" value="Genomic_DNA"/>
</dbReference>
<dbReference type="AlphaFoldDB" id="A0A1D1V6N5"/>
<keyword evidence="12" id="KW-1185">Reference proteome</keyword>
<dbReference type="PANTHER" id="PTHR24243">
    <property type="entry name" value="G-PROTEIN COUPLED RECEPTOR"/>
    <property type="match status" value="1"/>
</dbReference>
<dbReference type="InterPro" id="IPR017452">
    <property type="entry name" value="GPCR_Rhodpsn_7TM"/>
</dbReference>
<dbReference type="PRINTS" id="PR00237">
    <property type="entry name" value="GPCRRHODOPSN"/>
</dbReference>
<feature type="region of interest" description="Disordered" evidence="8">
    <location>
        <begin position="201"/>
        <end position="222"/>
    </location>
</feature>
<dbReference type="OrthoDB" id="5962705at2759"/>
<feature type="compositionally biased region" description="Polar residues" evidence="8">
    <location>
        <begin position="208"/>
        <end position="222"/>
    </location>
</feature>
<keyword evidence="3 9" id="KW-1133">Transmembrane helix</keyword>
<evidence type="ECO:0000256" key="8">
    <source>
        <dbReference type="SAM" id="MobiDB-lite"/>
    </source>
</evidence>
<accession>A0A1D1V6N5</accession>
<comment type="caution">
    <text evidence="11">The sequence shown here is derived from an EMBL/GenBank/DDBJ whole genome shotgun (WGS) entry which is preliminary data.</text>
</comment>
<dbReference type="InterPro" id="IPR000276">
    <property type="entry name" value="GPCR_Rhodpsn"/>
</dbReference>
<evidence type="ECO:0000313" key="11">
    <source>
        <dbReference type="EMBL" id="GAU97351.1"/>
    </source>
</evidence>
<keyword evidence="7" id="KW-0807">Transducer</keyword>
<evidence type="ECO:0000256" key="1">
    <source>
        <dbReference type="ARBA" id="ARBA00004141"/>
    </source>
</evidence>
<feature type="transmembrane region" description="Helical" evidence="9">
    <location>
        <begin position="113"/>
        <end position="130"/>
    </location>
</feature>
<reference evidence="11 12" key="1">
    <citation type="journal article" date="2016" name="Nat. Commun.">
        <title>Extremotolerant tardigrade genome and improved radiotolerance of human cultured cells by tardigrade-unique protein.</title>
        <authorList>
            <person name="Hashimoto T."/>
            <person name="Horikawa D.D."/>
            <person name="Saito Y."/>
            <person name="Kuwahara H."/>
            <person name="Kozuka-Hata H."/>
            <person name="Shin-I T."/>
            <person name="Minakuchi Y."/>
            <person name="Ohishi K."/>
            <person name="Motoyama A."/>
            <person name="Aizu T."/>
            <person name="Enomoto A."/>
            <person name="Kondo K."/>
            <person name="Tanaka S."/>
            <person name="Hara Y."/>
            <person name="Koshikawa S."/>
            <person name="Sagara H."/>
            <person name="Miura T."/>
            <person name="Yokobori S."/>
            <person name="Miyagawa K."/>
            <person name="Suzuki Y."/>
            <person name="Kubo T."/>
            <person name="Oyama M."/>
            <person name="Kohara Y."/>
            <person name="Fujiyama A."/>
            <person name="Arakawa K."/>
            <person name="Katayama T."/>
            <person name="Toyoda A."/>
            <person name="Kunieda T."/>
        </authorList>
    </citation>
    <scope>NUCLEOTIDE SEQUENCE [LARGE SCALE GENOMIC DNA]</scope>
    <source>
        <strain evidence="11 12">YOKOZUNA-1</strain>
    </source>
</reference>
<keyword evidence="5 9" id="KW-0472">Membrane</keyword>
<evidence type="ECO:0000256" key="5">
    <source>
        <dbReference type="ARBA" id="ARBA00023136"/>
    </source>
</evidence>
<evidence type="ECO:0000256" key="2">
    <source>
        <dbReference type="ARBA" id="ARBA00022692"/>
    </source>
</evidence>